<evidence type="ECO:0000259" key="2">
    <source>
        <dbReference type="Pfam" id="PF08718"/>
    </source>
</evidence>
<sequence>MAPHFETVKSFADVELKNGSDAVDTEGFLLASDGLVAMFDLLGAGVFSFVQIDLRNNIAGVRQRYESHASNSTSLEDLVRNEHAEGQKHAAACLTRLIRGLAFTCLALQTTQSEPSCALHVCFRRAYDVVLKHHHTFLVRSVVTIAIRAVPRRDQFYAALCQGGDREKFEQELRRWLDGLEGIVKRTKLFLEDGGYGRV</sequence>
<keyword evidence="4" id="KW-1185">Reference proteome</keyword>
<dbReference type="AlphaFoldDB" id="A0AAD2I0C2"/>
<feature type="domain" description="Glycolipid transfer protein" evidence="2">
    <location>
        <begin position="23"/>
        <end position="162"/>
    </location>
</feature>
<dbReference type="GO" id="GO:1902388">
    <property type="term" value="F:ceramide 1-phosphate transfer activity"/>
    <property type="evidence" value="ECO:0007669"/>
    <property type="project" value="TreeGrafter"/>
</dbReference>
<organism evidence="3 4">
    <name type="scientific">Mycena citricolor</name>
    <dbReference type="NCBI Taxonomy" id="2018698"/>
    <lineage>
        <taxon>Eukaryota</taxon>
        <taxon>Fungi</taxon>
        <taxon>Dikarya</taxon>
        <taxon>Basidiomycota</taxon>
        <taxon>Agaricomycotina</taxon>
        <taxon>Agaricomycetes</taxon>
        <taxon>Agaricomycetidae</taxon>
        <taxon>Agaricales</taxon>
        <taxon>Marasmiineae</taxon>
        <taxon>Mycenaceae</taxon>
        <taxon>Mycena</taxon>
    </lineage>
</organism>
<comment type="caution">
    <text evidence="3">The sequence shown here is derived from an EMBL/GenBank/DDBJ whole genome shotgun (WGS) entry which is preliminary data.</text>
</comment>
<dbReference type="Pfam" id="PF08718">
    <property type="entry name" value="GLTP"/>
    <property type="match status" value="1"/>
</dbReference>
<dbReference type="GO" id="GO:0005829">
    <property type="term" value="C:cytosol"/>
    <property type="evidence" value="ECO:0007669"/>
    <property type="project" value="TreeGrafter"/>
</dbReference>
<reference evidence="3" key="1">
    <citation type="submission" date="2023-11" db="EMBL/GenBank/DDBJ databases">
        <authorList>
            <person name="De Vega J J."/>
            <person name="De Vega J J."/>
        </authorList>
    </citation>
    <scope>NUCLEOTIDE SEQUENCE</scope>
</reference>
<evidence type="ECO:0000313" key="4">
    <source>
        <dbReference type="Proteomes" id="UP001295794"/>
    </source>
</evidence>
<dbReference type="GO" id="GO:1902387">
    <property type="term" value="F:ceramide 1-phosphate binding"/>
    <property type="evidence" value="ECO:0007669"/>
    <property type="project" value="TreeGrafter"/>
</dbReference>
<accession>A0AAD2I0C2</accession>
<evidence type="ECO:0000256" key="1">
    <source>
        <dbReference type="ARBA" id="ARBA00022448"/>
    </source>
</evidence>
<protein>
    <recommendedName>
        <fullName evidence="2">Glycolipid transfer protein domain-containing protein</fullName>
    </recommendedName>
</protein>
<dbReference type="InterPro" id="IPR014830">
    <property type="entry name" value="Glycolipid_transfer_prot_dom"/>
</dbReference>
<dbReference type="Proteomes" id="UP001295794">
    <property type="component" value="Unassembled WGS sequence"/>
</dbReference>
<dbReference type="InterPro" id="IPR036497">
    <property type="entry name" value="GLTP_sf"/>
</dbReference>
<keyword evidence="1" id="KW-0813">Transport</keyword>
<dbReference type="Gene3D" id="1.10.3520.10">
    <property type="entry name" value="Glycolipid transfer protein"/>
    <property type="match status" value="1"/>
</dbReference>
<dbReference type="EMBL" id="CAVNYO010000480">
    <property type="protein sequence ID" value="CAK5284719.1"/>
    <property type="molecule type" value="Genomic_DNA"/>
</dbReference>
<gene>
    <name evidence="3" type="ORF">MYCIT1_LOCUS38144</name>
</gene>
<dbReference type="PANTHER" id="PTHR10219:SF25">
    <property type="entry name" value="PLECKSTRIN HOMOLOGY DOMAIN-CONTAINING FAMILY A MEMBER 8"/>
    <property type="match status" value="1"/>
</dbReference>
<evidence type="ECO:0000313" key="3">
    <source>
        <dbReference type="EMBL" id="CAK5284719.1"/>
    </source>
</evidence>
<proteinExistence type="predicted"/>
<dbReference type="PANTHER" id="PTHR10219">
    <property type="entry name" value="GLYCOLIPID TRANSFER PROTEIN-RELATED"/>
    <property type="match status" value="1"/>
</dbReference>
<dbReference type="SUPFAM" id="SSF110004">
    <property type="entry name" value="Glycolipid transfer protein, GLTP"/>
    <property type="match status" value="1"/>
</dbReference>
<dbReference type="GO" id="GO:0016020">
    <property type="term" value="C:membrane"/>
    <property type="evidence" value="ECO:0007669"/>
    <property type="project" value="TreeGrafter"/>
</dbReference>
<name>A0AAD2I0C2_9AGAR</name>
<dbReference type="FunFam" id="1.10.3520.10:FF:000001">
    <property type="entry name" value="Pleckstrin domain-containing family A member 8"/>
    <property type="match status" value="1"/>
</dbReference>